<proteinExistence type="predicted"/>
<sequence length="39" mass="4455">MMFDDLWSVSIEKEQHDSAAGIMLTKGLFGLDHIFESVR</sequence>
<gene>
    <name evidence="1" type="ORF">OIU74_026327</name>
</gene>
<accession>A0A9Q1A3Y5</accession>
<reference evidence="1" key="2">
    <citation type="journal article" date="2023" name="Int. J. Mol. Sci.">
        <title>De Novo Assembly and Annotation of 11 Diverse Shrub Willow (Salix) Genomes Reveals Novel Gene Organization in Sex-Linked Regions.</title>
        <authorList>
            <person name="Hyden B."/>
            <person name="Feng K."/>
            <person name="Yates T.B."/>
            <person name="Jawdy S."/>
            <person name="Cereghino C."/>
            <person name="Smart L.B."/>
            <person name="Muchero W."/>
        </authorList>
    </citation>
    <scope>NUCLEOTIDE SEQUENCE</scope>
    <source>
        <tissue evidence="1">Shoot tip</tissue>
    </source>
</reference>
<organism evidence="1 2">
    <name type="scientific">Salix koriyanagi</name>
    <dbReference type="NCBI Taxonomy" id="2511006"/>
    <lineage>
        <taxon>Eukaryota</taxon>
        <taxon>Viridiplantae</taxon>
        <taxon>Streptophyta</taxon>
        <taxon>Embryophyta</taxon>
        <taxon>Tracheophyta</taxon>
        <taxon>Spermatophyta</taxon>
        <taxon>Magnoliopsida</taxon>
        <taxon>eudicotyledons</taxon>
        <taxon>Gunneridae</taxon>
        <taxon>Pentapetalae</taxon>
        <taxon>rosids</taxon>
        <taxon>fabids</taxon>
        <taxon>Malpighiales</taxon>
        <taxon>Salicaceae</taxon>
        <taxon>Saliceae</taxon>
        <taxon>Salix</taxon>
    </lineage>
</organism>
<dbReference type="AlphaFoldDB" id="A0A9Q1A3Y5"/>
<dbReference type="Proteomes" id="UP001151752">
    <property type="component" value="Chromosome 13"/>
</dbReference>
<comment type="caution">
    <text evidence="1">The sequence shown here is derived from an EMBL/GenBank/DDBJ whole genome shotgun (WGS) entry which is preliminary data.</text>
</comment>
<protein>
    <submittedName>
        <fullName evidence="1">Uncharacterized protein</fullName>
    </submittedName>
</protein>
<dbReference type="EMBL" id="JAPFFM010000007">
    <property type="protein sequence ID" value="KAJ6757047.1"/>
    <property type="molecule type" value="Genomic_DNA"/>
</dbReference>
<keyword evidence="2" id="KW-1185">Reference proteome</keyword>
<evidence type="ECO:0000313" key="2">
    <source>
        <dbReference type="Proteomes" id="UP001151752"/>
    </source>
</evidence>
<reference evidence="1" key="1">
    <citation type="submission" date="2022-11" db="EMBL/GenBank/DDBJ databases">
        <authorList>
            <person name="Hyden B.L."/>
            <person name="Feng K."/>
            <person name="Yates T."/>
            <person name="Jawdy S."/>
            <person name="Smart L.B."/>
            <person name="Muchero W."/>
        </authorList>
    </citation>
    <scope>NUCLEOTIDE SEQUENCE</scope>
    <source>
        <tissue evidence="1">Shoot tip</tissue>
    </source>
</reference>
<evidence type="ECO:0000313" key="1">
    <source>
        <dbReference type="EMBL" id="KAJ6757047.1"/>
    </source>
</evidence>
<name>A0A9Q1A3Y5_9ROSI</name>